<dbReference type="PANTHER" id="PTHR19964">
    <property type="entry name" value="MULTIPLE PDZ DOMAIN PROTEIN"/>
    <property type="match status" value="1"/>
</dbReference>
<reference evidence="3 4" key="1">
    <citation type="submission" date="2021-04" db="EMBL/GenBank/DDBJ databases">
        <authorList>
            <person name="Bliznina A."/>
        </authorList>
    </citation>
    <scope>NUCLEOTIDE SEQUENCE [LARGE SCALE GENOMIC DNA]</scope>
</reference>
<proteinExistence type="predicted"/>
<dbReference type="PANTHER" id="PTHR19964:SF92">
    <property type="entry name" value="PATJ HOMOLOG"/>
    <property type="match status" value="1"/>
</dbReference>
<dbReference type="SUPFAM" id="SSF50156">
    <property type="entry name" value="PDZ domain-like"/>
    <property type="match status" value="17"/>
</dbReference>
<dbReference type="Gene3D" id="2.30.42.10">
    <property type="match status" value="17"/>
</dbReference>
<feature type="region of interest" description="Disordered" evidence="1">
    <location>
        <begin position="1669"/>
        <end position="1688"/>
    </location>
</feature>
<feature type="compositionally biased region" description="Polar residues" evidence="1">
    <location>
        <begin position="1460"/>
        <end position="1469"/>
    </location>
</feature>
<dbReference type="CDD" id="cd06689">
    <property type="entry name" value="PDZ1_MUPP1-like"/>
    <property type="match status" value="1"/>
</dbReference>
<feature type="region of interest" description="Disordered" evidence="1">
    <location>
        <begin position="1983"/>
        <end position="2014"/>
    </location>
</feature>
<feature type="compositionally biased region" description="Acidic residues" evidence="1">
    <location>
        <begin position="1545"/>
        <end position="1559"/>
    </location>
</feature>
<sequence length="2763" mass="300160">MANGRETEHITLEKQVGTSLGFSVVGLESENRGELGIFVQEIQPGTITDEDGRLKESDQILVINGKPLGPSVSHTEAIAALQAVKDSVHLIIARGPIPRQPGRFSDSESQASEVDLKPAEKRWAHSEIVVLHNEGSGFGFGIVGGKATGVQIKTILPDGLADRDGRLQSGDTILKINDIDLSGMGSKEAATILQETGSTVKLEIARGELPTFNQLKTSPDEVFDVELTKNAGGIGIHIAGWVNDGSSGIAQHGIYVKAVTPGSPAANDGRIEAGDQIIAVNGLRLDGQGVGSEEAVEALQNTGDSVHLTLSRRKRKSTRLTDQQIAQLSHYWQKIVGDKFEIITEQVAREPGQGLGISLEALESGPDDPVPADRVGELTKEYENAGLGIDVEGLESEGQFKHIIRSVSPSGPVGTKTGIKAGDEVLEVNGEKLIGMNHLAAVQIIRSLPEHVVLVCARRKVEEETVQKEENVTWAASPGTSMSEYVPTVVTSDNMVAASIGKTVVVSEDSSVSSEDSEEEDDLVWIELEKGNSGLGFSILDAPDRDGANSIRIRGLVPGGVADQDGRLSPGDQIIRVNEIKFDMRVYSLKDCVEVLKGLPPGIVKIGVRKVDEDADEPVVLEDNEETVIEESINFEQNRNQMAALAPVIKQPIQIEDNSHALAALAEGRPEVETAFAAGQEHGRELVLVKIERKTGETLGVALGKTEDQYGRIHIVVNDVKVDTVADEKLLDDDEIIMINEQVVGPFPETDIHKAIAYISEAGNSLEIVVSRERGTRPDRLPSDSFFTEEGERETKVFEDEPFVMAKPGLENVSENDFAFISDIIITKREDETFGFGLEFDEQPTIKTIKEDTPAARSTIREGDILLEVNHQPVHHLESREIMDLLKSNPTQVNLKVGRNDVTRTLSISSSSSSSSDSDSEKSDILETPTAVPLDGFEIKIVRNVTYGFGVCQRDGKILIKSINEDTPADNSGLEIDDQIIMINGVALDQNNVQSALEEIKKADGVVVLFLHRASGPPPVESLPPVPPLIPPIEINHDNASIYSSSTDEEVVEETVTVQETTESSLSSEDRAINEKAAGFNKAVLSAAAISVASQQQKPKPDSDLLEIKVVRDQSYGFAIHKSDGIRVQHINPNSASEQAGLLVGDQIVFIGDMQVDEMELKAIYELISSATEFIVLKVRRSEETTVEIEEDTVEEATETIVEEKTEVVQQDHYHNVVRPAYGRIIRVSKEQDEKFGFGVAEINNRLIVQSVSHDSPSSEALLSGNEIVSINGQSVNDMEITEVIEVIKTSTFLTLAVRDEIFTKILIVKFPDEPGFGFGIRKVDESIVVSVVGDDSPAAKAFLKPNDVIKSIDEREVEGYEIKDVVDMLKNAGSRLELLVERGERLPTLPPPRPIAQYENEDSSVSNGTFDQSIAEKQNDADETSVSEGDWEKSDAESSISRGTFNQSLVEEKKDGDETSVSEGQWSKSIVEAENKQLDTSVSEGQWSDSDSNRTLTPEPMPTTDVKPALSSDSVSDSEESDEEEEKKKHLAAAIIISKKEQEAHDEDYDSSTTEEDVYELKNEAEEEEKPDTTEEVVETITEVKEEQLIKFETSSSSSSEDEAAEQQAGPKEPALKDPSYEEIMAAISLDKPVQPVQEIESSSTSSDSTIEDEMVEIIETVETVESSAIVKSAPKPDSASPTPGKAIIGGAVLKELASKETVNESVEELTENSTPFVEPHKSFEGTENETDTESDSSASVHETIKVEETVTVEETVEDEVEAGKKQAALLGAIVVKEKLEEEDKNFETAPKLTEDLSDSSSSTSEDEKPAPAPPATPPKEEFQEPEKHHHDLEKSVHFRENLEDVRIMEEVPDAFGLPQCTPRFEMLSESHQRLGQKQFLRRHLQNLLHRSPKFKSRDRLLRRPWSVKRKSALIIKIAMRLSCAGAETTDNESIFSDAQESVVESIVSATTIHSHTKPDEPQILPQEDNTAHEIKRIPEVPVQIAETKDTTDDEKLNVPSSDSEPDLPQEPESIIDTREVRTIRINKGTASLGITVSPDTLNRGLVIRSVISNGAVAKHGELEAGDIIVSVNDSDVAGLETEKARQLIRHHSYHSSTVILQYLPSTDRLASEQAAAAVVEEPVATVDRVPSSAGLSDAYLTEATTDDERDALWNPPQPYTIARPSAPNGSLGLTLVDYSEISHRGFDLPRGTYVKSVDEGSPAEAAGLKFGDRIIKIHLCRNKCNFPLLSRKLQPFLLMARGRSASQGANMIPLVNGQSTVKSSHQTVIRLIKASDQEKIHLQVQPLKPQTLTVVDHGQTETTLSSSTNSNNSQILATPEIAPGQEYSVTLHKLNGSLGVSLIGNQSGDAGIRVVKITPDGAAEKDGRIQVGDEVVTINGVPLADKSQLETINLLKEHDSAKITLIRSDGAKVPYSAPAPKLTVDEEISRLRLNVSKKDVDSVEVIKLVKDFNGLGISFEDDNNSGVRVRSLSANSPASRDGRLKNGDKILAVNDTNCQHSSYRDVTDILKSSRGTIKLIVLHPSSRRDSSSTISSRHSREVHPGTETEIEIIKGSSGLGLSIAGGAETVLGCVVIHEVYPGSAAHQDGRLAPGDRIIAVNGVDISTYTHNQASEVLRKSGSRVRLRIVRDESGQADTMKVRLNKIPGQGLGLNIENGPSGTIIFGIVPGSEAAIDGTLQQGDEIIGANGVDLSGATRDRVASELKKATGQVVIEIRRPRKSQNGASKTPRRGSHIRKVTIKRRHAQEPSAFQLLVASALL</sequence>
<feature type="domain" description="PDZ" evidence="2">
    <location>
        <begin position="1225"/>
        <end position="1291"/>
    </location>
</feature>
<feature type="domain" description="PDZ" evidence="2">
    <location>
        <begin position="938"/>
        <end position="1015"/>
    </location>
</feature>
<feature type="compositionally biased region" description="Acidic residues" evidence="1">
    <location>
        <begin position="1566"/>
        <end position="1579"/>
    </location>
</feature>
<evidence type="ECO:0000313" key="4">
    <source>
        <dbReference type="Proteomes" id="UP001158576"/>
    </source>
</evidence>
<dbReference type="EMBL" id="OU015566">
    <property type="protein sequence ID" value="CAG5105051.1"/>
    <property type="molecule type" value="Genomic_DNA"/>
</dbReference>
<feature type="compositionally biased region" description="Basic and acidic residues" evidence="1">
    <location>
        <begin position="1820"/>
        <end position="1835"/>
    </location>
</feature>
<feature type="compositionally biased region" description="Polar residues" evidence="1">
    <location>
        <begin position="1404"/>
        <end position="1417"/>
    </location>
</feature>
<feature type="domain" description="PDZ" evidence="2">
    <location>
        <begin position="128"/>
        <end position="208"/>
    </location>
</feature>
<dbReference type="CDD" id="cd00136">
    <property type="entry name" value="PDZ_canonical"/>
    <property type="match status" value="6"/>
</dbReference>
<feature type="domain" description="PDZ" evidence="2">
    <location>
        <begin position="2162"/>
        <end position="2220"/>
    </location>
</feature>
<feature type="domain" description="PDZ" evidence="2">
    <location>
        <begin position="1105"/>
        <end position="1183"/>
    </location>
</feature>
<feature type="domain" description="PDZ" evidence="2">
    <location>
        <begin position="688"/>
        <end position="774"/>
    </location>
</feature>
<feature type="compositionally biased region" description="Acidic residues" evidence="1">
    <location>
        <begin position="1517"/>
        <end position="1526"/>
    </location>
</feature>
<feature type="domain" description="PDZ" evidence="2">
    <location>
        <begin position="2021"/>
        <end position="2091"/>
    </location>
</feature>
<dbReference type="InterPro" id="IPR036034">
    <property type="entry name" value="PDZ_sf"/>
</dbReference>
<feature type="domain" description="PDZ" evidence="2">
    <location>
        <begin position="224"/>
        <end position="314"/>
    </location>
</feature>
<feature type="domain" description="PDZ" evidence="2">
    <location>
        <begin position="2447"/>
        <end position="2527"/>
    </location>
</feature>
<dbReference type="PROSITE" id="PS50106">
    <property type="entry name" value="PDZ"/>
    <property type="match status" value="17"/>
</dbReference>
<dbReference type="InterPro" id="IPR041489">
    <property type="entry name" value="PDZ_6"/>
</dbReference>
<feature type="compositionally biased region" description="Low complexity" evidence="1">
    <location>
        <begin position="1640"/>
        <end position="1650"/>
    </location>
</feature>
<feature type="domain" description="PDZ" evidence="2">
    <location>
        <begin position="9"/>
        <end position="96"/>
    </location>
</feature>
<dbReference type="Pfam" id="PF00595">
    <property type="entry name" value="PDZ"/>
    <property type="match status" value="14"/>
</dbReference>
<evidence type="ECO:0000313" key="3">
    <source>
        <dbReference type="EMBL" id="CAG5105051.1"/>
    </source>
</evidence>
<gene>
    <name evidence="3" type="ORF">OKIOD_LOCUS10553</name>
</gene>
<feature type="domain" description="PDZ" evidence="2">
    <location>
        <begin position="2330"/>
        <end position="2399"/>
    </location>
</feature>
<keyword evidence="4" id="KW-1185">Reference proteome</keyword>
<feature type="compositionally biased region" description="Low complexity" evidence="1">
    <location>
        <begin position="907"/>
        <end position="917"/>
    </location>
</feature>
<dbReference type="Proteomes" id="UP001158576">
    <property type="component" value="Chromosome 1"/>
</dbReference>
<feature type="domain" description="PDZ" evidence="2">
    <location>
        <begin position="1305"/>
        <end position="1385"/>
    </location>
</feature>
<feature type="region of interest" description="Disordered" evidence="1">
    <location>
        <begin position="1704"/>
        <end position="1748"/>
    </location>
</feature>
<feature type="domain" description="PDZ" evidence="2">
    <location>
        <begin position="2642"/>
        <end position="2722"/>
    </location>
</feature>
<dbReference type="Pfam" id="PF13180">
    <property type="entry name" value="PDZ_2"/>
    <property type="match status" value="1"/>
</dbReference>
<feature type="region of interest" description="Disordered" evidence="1">
    <location>
        <begin position="2719"/>
        <end position="2739"/>
    </location>
</feature>
<feature type="domain" description="PDZ" evidence="2">
    <location>
        <begin position="2551"/>
        <end position="2634"/>
    </location>
</feature>
<name>A0ABN7SSU0_OIKDI</name>
<evidence type="ECO:0000259" key="2">
    <source>
        <dbReference type="PROSITE" id="PS50106"/>
    </source>
</evidence>
<dbReference type="Pfam" id="PF17820">
    <property type="entry name" value="PDZ_6"/>
    <property type="match status" value="1"/>
</dbReference>
<protein>
    <submittedName>
        <fullName evidence="3">Oidioi.mRNA.OKI2018_I69.chr1.g1788.t3.cds</fullName>
    </submittedName>
</protein>
<feature type="region of interest" description="Disordered" evidence="1">
    <location>
        <begin position="1781"/>
        <end position="1835"/>
    </location>
</feature>
<feature type="compositionally biased region" description="Polar residues" evidence="1">
    <location>
        <begin position="1479"/>
        <end position="1497"/>
    </location>
</feature>
<feature type="compositionally biased region" description="Basic and acidic residues" evidence="1">
    <location>
        <begin position="1988"/>
        <end position="1998"/>
    </location>
</feature>
<feature type="domain" description="PDZ" evidence="2">
    <location>
        <begin position="823"/>
        <end position="901"/>
    </location>
</feature>
<dbReference type="CDD" id="cd06667">
    <property type="entry name" value="PDZ2_MUPP1-like"/>
    <property type="match status" value="1"/>
</dbReference>
<feature type="region of interest" description="Disordered" evidence="1">
    <location>
        <begin position="906"/>
        <end position="926"/>
    </location>
</feature>
<feature type="domain" description="PDZ" evidence="2">
    <location>
        <begin position="375"/>
        <end position="460"/>
    </location>
</feature>
<accession>A0ABN7SSU0</accession>
<dbReference type="InterPro" id="IPR001478">
    <property type="entry name" value="PDZ"/>
</dbReference>
<feature type="region of interest" description="Disordered" evidence="1">
    <location>
        <begin position="1386"/>
        <end position="1654"/>
    </location>
</feature>
<feature type="domain" description="PDZ" evidence="2">
    <location>
        <begin position="525"/>
        <end position="597"/>
    </location>
</feature>
<evidence type="ECO:0000256" key="1">
    <source>
        <dbReference type="SAM" id="MobiDB-lite"/>
    </source>
</evidence>
<dbReference type="InterPro" id="IPR051342">
    <property type="entry name" value="PDZ_scaffold"/>
</dbReference>
<organism evidence="3 4">
    <name type="scientific">Oikopleura dioica</name>
    <name type="common">Tunicate</name>
    <dbReference type="NCBI Taxonomy" id="34765"/>
    <lineage>
        <taxon>Eukaryota</taxon>
        <taxon>Metazoa</taxon>
        <taxon>Chordata</taxon>
        <taxon>Tunicata</taxon>
        <taxon>Appendicularia</taxon>
        <taxon>Copelata</taxon>
        <taxon>Oikopleuridae</taxon>
        <taxon>Oikopleura</taxon>
    </lineage>
</organism>
<feature type="compositionally biased region" description="Polar residues" evidence="1">
    <location>
        <begin position="1438"/>
        <end position="1450"/>
    </location>
</feature>
<dbReference type="SMART" id="SM00228">
    <property type="entry name" value="PDZ"/>
    <property type="match status" value="17"/>
</dbReference>